<evidence type="ECO:0000313" key="2">
    <source>
        <dbReference type="EMBL" id="KYN24892.1"/>
    </source>
</evidence>
<sequence length="100" mass="11686">MKNISDKNKIEIMKAIKNIVVFERLKQREIAELLDIKQPRVSDLLSLKHDRFSLDILMGYLEKFGCVVSFEMNELTNRKTNLVSAKVLRCKTSYRSILPK</sequence>
<reference evidence="3" key="1">
    <citation type="submission" date="2015-12" db="EMBL/GenBank/DDBJ databases">
        <authorList>
            <person name="Tarr C.L."/>
            <person name="Gladney L.M."/>
        </authorList>
    </citation>
    <scope>NUCLEOTIDE SEQUENCE [LARGE SCALE GENOMIC DNA]</scope>
    <source>
        <strain evidence="3">2756-81</strain>
    </source>
</reference>
<comment type="caution">
    <text evidence="2">The sequence shown here is derived from an EMBL/GenBank/DDBJ whole genome shotgun (WGS) entry which is preliminary data.</text>
</comment>
<name>A0A151JGS8_9VIBR</name>
<gene>
    <name evidence="2" type="ORF">AUQ44_03420</name>
</gene>
<accession>A0A151JGS8</accession>
<evidence type="ECO:0000313" key="3">
    <source>
        <dbReference type="Proteomes" id="UP000075349"/>
    </source>
</evidence>
<dbReference type="GO" id="GO:0003677">
    <property type="term" value="F:DNA binding"/>
    <property type="evidence" value="ECO:0007669"/>
    <property type="project" value="InterPro"/>
</dbReference>
<evidence type="ECO:0000259" key="1">
    <source>
        <dbReference type="Pfam" id="PF13744"/>
    </source>
</evidence>
<feature type="domain" description="HigA2-like helix-turn-helix" evidence="1">
    <location>
        <begin position="9"/>
        <end position="72"/>
    </location>
</feature>
<dbReference type="Gene3D" id="1.10.260.40">
    <property type="entry name" value="lambda repressor-like DNA-binding domains"/>
    <property type="match status" value="1"/>
</dbReference>
<proteinExistence type="predicted"/>
<dbReference type="AlphaFoldDB" id="A0A151JGS8"/>
<protein>
    <recommendedName>
        <fullName evidence="1">HigA2-like helix-turn-helix domain-containing protein</fullName>
    </recommendedName>
</protein>
<dbReference type="Proteomes" id="UP000075349">
    <property type="component" value="Unassembled WGS sequence"/>
</dbReference>
<dbReference type="InterPro" id="IPR039554">
    <property type="entry name" value="HigA2-like_HTH"/>
</dbReference>
<dbReference type="InterPro" id="IPR010982">
    <property type="entry name" value="Lambda_DNA-bd_dom_sf"/>
</dbReference>
<dbReference type="EMBL" id="LOMK01000001">
    <property type="protein sequence ID" value="KYN24892.1"/>
    <property type="molecule type" value="Genomic_DNA"/>
</dbReference>
<dbReference type="SUPFAM" id="SSF47413">
    <property type="entry name" value="lambda repressor-like DNA-binding domains"/>
    <property type="match status" value="1"/>
</dbReference>
<dbReference type="Pfam" id="PF13744">
    <property type="entry name" value="HTH_37"/>
    <property type="match status" value="1"/>
</dbReference>
<organism evidence="2 3">
    <name type="scientific">Vibrio cidicii</name>
    <dbReference type="NCBI Taxonomy" id="1763883"/>
    <lineage>
        <taxon>Bacteria</taxon>
        <taxon>Pseudomonadati</taxon>
        <taxon>Pseudomonadota</taxon>
        <taxon>Gammaproteobacteria</taxon>
        <taxon>Vibrionales</taxon>
        <taxon>Vibrionaceae</taxon>
        <taxon>Vibrio</taxon>
    </lineage>
</organism>